<sequence length="265" mass="31307">MENYTLFDDFHSNQRNIYPECRTDCFMTPELPEFDLLDAMLHESYFGMEHVNDKYMDSLISAFEDEFIYENRYHVKHPAINYLDISKENSNLLGENFQGFREKNKEFNTNLPNLLFPVSHSQQYLQSKEITLALLATSLDKENISENLKRGLGVEEDKMIPFPNNDMTNNTESQYRLSKQCVLEAEGNKLQTAKRSLKRVHEGRKGERYWKQRMKNNAAAKKSRVAKKNRFVLMEKRIKELEIENAEKKEYLRTLEQKVLERGGK</sequence>
<protein>
    <submittedName>
        <fullName evidence="1">Nuclear factor interleukin-3-regulated</fullName>
    </submittedName>
</protein>
<reference evidence="1" key="1">
    <citation type="submission" date="2020-04" db="EMBL/GenBank/DDBJ databases">
        <authorList>
            <person name="Alioto T."/>
            <person name="Alioto T."/>
            <person name="Gomez Garrido J."/>
        </authorList>
    </citation>
    <scope>NUCLEOTIDE SEQUENCE</scope>
    <source>
        <strain evidence="1">A484AB</strain>
    </source>
</reference>
<dbReference type="OrthoDB" id="10659016at2759"/>
<gene>
    <name evidence="1" type="ORF">PACLA_8A085258</name>
</gene>
<organism evidence="1 2">
    <name type="scientific">Paramuricea clavata</name>
    <name type="common">Red gorgonian</name>
    <name type="synonym">Violescent sea-whip</name>
    <dbReference type="NCBI Taxonomy" id="317549"/>
    <lineage>
        <taxon>Eukaryota</taxon>
        <taxon>Metazoa</taxon>
        <taxon>Cnidaria</taxon>
        <taxon>Anthozoa</taxon>
        <taxon>Octocorallia</taxon>
        <taxon>Malacalcyonacea</taxon>
        <taxon>Plexauridae</taxon>
        <taxon>Paramuricea</taxon>
    </lineage>
</organism>
<dbReference type="GO" id="GO:0003700">
    <property type="term" value="F:DNA-binding transcription factor activity"/>
    <property type="evidence" value="ECO:0007669"/>
    <property type="project" value="InterPro"/>
</dbReference>
<dbReference type="Gene3D" id="1.20.5.170">
    <property type="match status" value="1"/>
</dbReference>
<dbReference type="Proteomes" id="UP001152795">
    <property type="component" value="Unassembled WGS sequence"/>
</dbReference>
<comment type="caution">
    <text evidence="1">The sequence shown here is derived from an EMBL/GenBank/DDBJ whole genome shotgun (WGS) entry which is preliminary data.</text>
</comment>
<accession>A0A7D9IZ52</accession>
<dbReference type="Pfam" id="PF07716">
    <property type="entry name" value="bZIP_2"/>
    <property type="match status" value="1"/>
</dbReference>
<dbReference type="EMBL" id="CACRXK020009209">
    <property type="protein sequence ID" value="CAB4016659.1"/>
    <property type="molecule type" value="Genomic_DNA"/>
</dbReference>
<proteinExistence type="predicted"/>
<dbReference type="AlphaFoldDB" id="A0A7D9IZ52"/>
<name>A0A7D9IZ52_PARCT</name>
<keyword evidence="2" id="KW-1185">Reference proteome</keyword>
<dbReference type="InterPro" id="IPR046347">
    <property type="entry name" value="bZIP_sf"/>
</dbReference>
<evidence type="ECO:0000313" key="1">
    <source>
        <dbReference type="EMBL" id="CAB4016659.1"/>
    </source>
</evidence>
<dbReference type="InterPro" id="IPR004827">
    <property type="entry name" value="bZIP"/>
</dbReference>
<evidence type="ECO:0000313" key="2">
    <source>
        <dbReference type="Proteomes" id="UP001152795"/>
    </source>
</evidence>
<dbReference type="SUPFAM" id="SSF57959">
    <property type="entry name" value="Leucine zipper domain"/>
    <property type="match status" value="1"/>
</dbReference>
<dbReference type="PROSITE" id="PS50217">
    <property type="entry name" value="BZIP"/>
    <property type="match status" value="1"/>
</dbReference>